<evidence type="ECO:0000259" key="3">
    <source>
        <dbReference type="Pfam" id="PF13581"/>
    </source>
</evidence>
<proteinExistence type="predicted"/>
<sequence>MTTIVTSPVTRTSTTRSSTSRRVPLARSRHAPAVARGITARWLAVRGVPPGAAAEAVLAVSELVANTVRHTSGPCTLTLTLTPTAHGTTLGIAVADTSARPPLLCADSAADEHGGRGPALLRGMGVRVGVVPAPWGKTVHAALDLGDGAPRGRLE</sequence>
<dbReference type="PANTHER" id="PTHR35526:SF3">
    <property type="entry name" value="ANTI-SIGMA-F FACTOR RSBW"/>
    <property type="match status" value="1"/>
</dbReference>
<dbReference type="KEGG" id="sphv:F9278_45020"/>
<dbReference type="AlphaFoldDB" id="A0A5P8KGK2"/>
<feature type="region of interest" description="Disordered" evidence="2">
    <location>
        <begin position="1"/>
        <end position="23"/>
    </location>
</feature>
<dbReference type="InterPro" id="IPR003594">
    <property type="entry name" value="HATPase_dom"/>
</dbReference>
<name>A0A5P8KGK2_9ACTN</name>
<accession>A0A5P8KGK2</accession>
<evidence type="ECO:0000256" key="2">
    <source>
        <dbReference type="SAM" id="MobiDB-lite"/>
    </source>
</evidence>
<dbReference type="Proteomes" id="UP000327294">
    <property type="component" value="Chromosome"/>
</dbReference>
<dbReference type="GO" id="GO:0004674">
    <property type="term" value="F:protein serine/threonine kinase activity"/>
    <property type="evidence" value="ECO:0007669"/>
    <property type="project" value="UniProtKB-KW"/>
</dbReference>
<dbReference type="InterPro" id="IPR036890">
    <property type="entry name" value="HATPase_C_sf"/>
</dbReference>
<keyword evidence="4" id="KW-0067">ATP-binding</keyword>
<dbReference type="Pfam" id="PF13581">
    <property type="entry name" value="HATPase_c_2"/>
    <property type="match status" value="1"/>
</dbReference>
<gene>
    <name evidence="4" type="ORF">F9278_45020</name>
</gene>
<dbReference type="GO" id="GO:0005524">
    <property type="term" value="F:ATP binding"/>
    <property type="evidence" value="ECO:0007669"/>
    <property type="project" value="UniProtKB-KW"/>
</dbReference>
<evidence type="ECO:0000313" key="5">
    <source>
        <dbReference type="Proteomes" id="UP000327294"/>
    </source>
</evidence>
<dbReference type="EMBL" id="CP045096">
    <property type="protein sequence ID" value="QFR02135.1"/>
    <property type="molecule type" value="Genomic_DNA"/>
</dbReference>
<keyword evidence="1" id="KW-0723">Serine/threonine-protein kinase</keyword>
<keyword evidence="4" id="KW-0547">Nucleotide-binding</keyword>
<dbReference type="PANTHER" id="PTHR35526">
    <property type="entry name" value="ANTI-SIGMA-F FACTOR RSBW-RELATED"/>
    <property type="match status" value="1"/>
</dbReference>
<dbReference type="InterPro" id="IPR050267">
    <property type="entry name" value="Anti-sigma-factor_SerPK"/>
</dbReference>
<keyword evidence="1" id="KW-0808">Transferase</keyword>
<protein>
    <submittedName>
        <fullName evidence="4">ATP-binding protein</fullName>
    </submittedName>
</protein>
<evidence type="ECO:0000313" key="4">
    <source>
        <dbReference type="EMBL" id="QFR02135.1"/>
    </source>
</evidence>
<reference evidence="4 5" key="1">
    <citation type="submission" date="2019-10" db="EMBL/GenBank/DDBJ databases">
        <title>Streptomyces sp. strain GY16 isolated from leaves of Broussonetia papyrifera.</title>
        <authorList>
            <person name="Mo P."/>
        </authorList>
    </citation>
    <scope>NUCLEOTIDE SEQUENCE [LARGE SCALE GENOMIC DNA]</scope>
    <source>
        <strain evidence="4 5">GY16</strain>
    </source>
</reference>
<keyword evidence="1" id="KW-0418">Kinase</keyword>
<dbReference type="CDD" id="cd16936">
    <property type="entry name" value="HATPase_RsbW-like"/>
    <property type="match status" value="1"/>
</dbReference>
<keyword evidence="5" id="KW-1185">Reference proteome</keyword>
<evidence type="ECO:0000256" key="1">
    <source>
        <dbReference type="ARBA" id="ARBA00022527"/>
    </source>
</evidence>
<dbReference type="Gene3D" id="3.30.565.10">
    <property type="entry name" value="Histidine kinase-like ATPase, C-terminal domain"/>
    <property type="match status" value="1"/>
</dbReference>
<organism evidence="4 5">
    <name type="scientific">Streptomyces phaeolivaceus</name>
    <dbReference type="NCBI Taxonomy" id="2653200"/>
    <lineage>
        <taxon>Bacteria</taxon>
        <taxon>Bacillati</taxon>
        <taxon>Actinomycetota</taxon>
        <taxon>Actinomycetes</taxon>
        <taxon>Kitasatosporales</taxon>
        <taxon>Streptomycetaceae</taxon>
        <taxon>Streptomyces</taxon>
    </lineage>
</organism>
<feature type="domain" description="Histidine kinase/HSP90-like ATPase" evidence="3">
    <location>
        <begin position="27"/>
        <end position="128"/>
    </location>
</feature>
<dbReference type="RefSeq" id="WP_152173455.1">
    <property type="nucleotide sequence ID" value="NZ_CP045096.1"/>
</dbReference>